<dbReference type="AlphaFoldDB" id="A0AAX3IQY5"/>
<dbReference type="PROSITE" id="PS51702">
    <property type="entry name" value="HTH_MU"/>
    <property type="match status" value="1"/>
</dbReference>
<organism evidence="7 8">
    <name type="scientific">Haemophilus influenzae</name>
    <dbReference type="NCBI Taxonomy" id="727"/>
    <lineage>
        <taxon>Bacteria</taxon>
        <taxon>Pseudomonadati</taxon>
        <taxon>Pseudomonadota</taxon>
        <taxon>Gammaproteobacteria</taxon>
        <taxon>Pasteurellales</taxon>
        <taxon>Pasteurellaceae</taxon>
        <taxon>Haemophilus</taxon>
    </lineage>
</organism>
<keyword evidence="4 7" id="KW-0238">DNA-binding</keyword>
<dbReference type="GO" id="GO:0016020">
    <property type="term" value="C:membrane"/>
    <property type="evidence" value="ECO:0007669"/>
    <property type="project" value="InterPro"/>
</dbReference>
<evidence type="ECO:0000313" key="7">
    <source>
        <dbReference type="EMBL" id="VTX50019.1"/>
    </source>
</evidence>
<evidence type="ECO:0000259" key="6">
    <source>
        <dbReference type="PROSITE" id="PS51702"/>
    </source>
</evidence>
<proteinExistence type="predicted"/>
<keyword evidence="5" id="KW-0804">Transcription</keyword>
<gene>
    <name evidence="7" type="ORF">CAGEJMGA_00222</name>
</gene>
<dbReference type="EMBL" id="CABFLD010000011">
    <property type="protein sequence ID" value="VTX50019.1"/>
    <property type="molecule type" value="Genomic_DNA"/>
</dbReference>
<dbReference type="InterPro" id="IPR039418">
    <property type="entry name" value="LexA-like"/>
</dbReference>
<evidence type="ECO:0000256" key="3">
    <source>
        <dbReference type="ARBA" id="ARBA00023015"/>
    </source>
</evidence>
<dbReference type="InterPro" id="IPR036388">
    <property type="entry name" value="WH-like_DNA-bd_sf"/>
</dbReference>
<keyword evidence="2" id="KW-0378">Hydrolase</keyword>
<evidence type="ECO:0000256" key="4">
    <source>
        <dbReference type="ARBA" id="ARBA00023125"/>
    </source>
</evidence>
<dbReference type="InterPro" id="IPR003314">
    <property type="entry name" value="Mu-type_HTH"/>
</dbReference>
<evidence type="ECO:0000313" key="8">
    <source>
        <dbReference type="Proteomes" id="UP000658741"/>
    </source>
</evidence>
<feature type="domain" description="HTH Mu-type" evidence="6">
    <location>
        <begin position="1"/>
        <end position="68"/>
    </location>
</feature>
<evidence type="ECO:0000256" key="5">
    <source>
        <dbReference type="ARBA" id="ARBA00023163"/>
    </source>
</evidence>
<protein>
    <submittedName>
        <fullName evidence="7">Mu DNA-binding domain protein</fullName>
    </submittedName>
</protein>
<dbReference type="Pfam" id="PF02316">
    <property type="entry name" value="HTH_Tnp_Mu_1"/>
    <property type="match status" value="1"/>
</dbReference>
<dbReference type="PANTHER" id="PTHR40661:SF3">
    <property type="entry name" value="FELS-1 PROPHAGE TRANSCRIPTIONAL REGULATOR"/>
    <property type="match status" value="1"/>
</dbReference>
<dbReference type="GO" id="GO:0006508">
    <property type="term" value="P:proteolysis"/>
    <property type="evidence" value="ECO:0007669"/>
    <property type="project" value="UniProtKB-KW"/>
</dbReference>
<dbReference type="InterPro" id="IPR015927">
    <property type="entry name" value="Peptidase_S24_S26A/B/C"/>
</dbReference>
<dbReference type="InterPro" id="IPR036286">
    <property type="entry name" value="LexA/Signal_pep-like_sf"/>
</dbReference>
<dbReference type="GO" id="GO:0004252">
    <property type="term" value="F:serine-type endopeptidase activity"/>
    <property type="evidence" value="ECO:0007669"/>
    <property type="project" value="InterPro"/>
</dbReference>
<dbReference type="Gene3D" id="1.10.10.10">
    <property type="entry name" value="Winged helix-like DNA-binding domain superfamily/Winged helix DNA-binding domain"/>
    <property type="match status" value="1"/>
</dbReference>
<evidence type="ECO:0000256" key="1">
    <source>
        <dbReference type="ARBA" id="ARBA00022670"/>
    </source>
</evidence>
<name>A0AAX3IQY5_HAEIF</name>
<sequence length="220" mass="25316">MKEWYSAKELEGLDGLPAQATNITRKAKNENWKMREAKGIKGGAFEYHISSFPDVTKNALGFTDDTVCVVNLHEPLAKNTIRVEILDIEASAGNGTFLTRTEQGLLVQEFDLDFFRRQFGRTDAKNLKIIAVKGDSMAPTLESGDLLYVDVSENYFSVDGLYVFTFDDHTFIKRLQKRGREMWAISNNKEEYKEWEIKQDDPVYIHGRVVFSLPMKMKKW</sequence>
<dbReference type="RefSeq" id="WP_162697523.1">
    <property type="nucleotide sequence ID" value="NZ_CABFLD010000011.1"/>
</dbReference>
<evidence type="ECO:0000256" key="2">
    <source>
        <dbReference type="ARBA" id="ARBA00022801"/>
    </source>
</evidence>
<dbReference type="PROSITE" id="PS00501">
    <property type="entry name" value="SPASE_I_1"/>
    <property type="match status" value="1"/>
</dbReference>
<dbReference type="SUPFAM" id="SSF51306">
    <property type="entry name" value="LexA/Signal peptidase"/>
    <property type="match status" value="1"/>
</dbReference>
<dbReference type="CDD" id="cd06529">
    <property type="entry name" value="S24_LexA-like"/>
    <property type="match status" value="1"/>
</dbReference>
<dbReference type="Proteomes" id="UP000658741">
    <property type="component" value="Unassembled WGS sequence"/>
</dbReference>
<reference evidence="7" key="1">
    <citation type="submission" date="2019-05" db="EMBL/GenBank/DDBJ databases">
        <authorList>
            <person name="Hibberd M."/>
        </authorList>
    </citation>
    <scope>NUCLEOTIDE SEQUENCE</scope>
    <source>
        <strain evidence="7">Haemophilus_influenzae_BgEED16</strain>
    </source>
</reference>
<dbReference type="GO" id="GO:0003677">
    <property type="term" value="F:DNA binding"/>
    <property type="evidence" value="ECO:0007669"/>
    <property type="project" value="UniProtKB-KW"/>
</dbReference>
<dbReference type="PANTHER" id="PTHR40661">
    <property type="match status" value="1"/>
</dbReference>
<dbReference type="SUPFAM" id="SSF46955">
    <property type="entry name" value="Putative DNA-binding domain"/>
    <property type="match status" value="1"/>
</dbReference>
<keyword evidence="3" id="KW-0805">Transcription regulation</keyword>
<dbReference type="InterPro" id="IPR009061">
    <property type="entry name" value="DNA-bd_dom_put_sf"/>
</dbReference>
<dbReference type="Pfam" id="PF00717">
    <property type="entry name" value="Peptidase_S24"/>
    <property type="match status" value="1"/>
</dbReference>
<dbReference type="Gene3D" id="2.10.109.10">
    <property type="entry name" value="Umud Fragment, subunit A"/>
    <property type="match status" value="1"/>
</dbReference>
<accession>A0AAX3IQY5</accession>
<dbReference type="InterPro" id="IPR019756">
    <property type="entry name" value="Pept_S26A_signal_pept_1_Ser-AS"/>
</dbReference>
<keyword evidence="1" id="KW-0645">Protease</keyword>
<comment type="caution">
    <text evidence="7">The sequence shown here is derived from an EMBL/GenBank/DDBJ whole genome shotgun (WGS) entry which is preliminary data.</text>
</comment>